<keyword evidence="4 9" id="KW-0812">Transmembrane</keyword>
<comment type="function">
    <text evidence="8">Part of the ABC transporter complex CysAWTP (TC 3.A.1.6.1) involved in sulfate/thiosulfate import. Probably responsible for the translocation of the substrate across the membrane.</text>
</comment>
<feature type="transmembrane region" description="Helical" evidence="9">
    <location>
        <begin position="280"/>
        <end position="301"/>
    </location>
</feature>
<proteinExistence type="inferred from homology"/>
<dbReference type="NCBIfam" id="TIGR02139">
    <property type="entry name" value="permease_CysT"/>
    <property type="match status" value="1"/>
</dbReference>
<dbReference type="CDD" id="cd06261">
    <property type="entry name" value="TM_PBP2"/>
    <property type="match status" value="1"/>
</dbReference>
<keyword evidence="6 9" id="KW-0764">Sulfate transport</keyword>
<dbReference type="Pfam" id="PF00528">
    <property type="entry name" value="BPD_transp_1"/>
    <property type="match status" value="1"/>
</dbReference>
<comment type="caution">
    <text evidence="11">The sequence shown here is derived from an EMBL/GenBank/DDBJ whole genome shotgun (WGS) entry which is preliminary data.</text>
</comment>
<feature type="transmembrane region" description="Helical" evidence="9">
    <location>
        <begin position="84"/>
        <end position="109"/>
    </location>
</feature>
<name>A0A4V2JDX8_9HYPH</name>
<dbReference type="PANTHER" id="PTHR30406">
    <property type="entry name" value="SULFATE TRANSPORT SYSTEM PERMEASE PROTEIN"/>
    <property type="match status" value="1"/>
</dbReference>
<evidence type="ECO:0000256" key="3">
    <source>
        <dbReference type="ARBA" id="ARBA00022448"/>
    </source>
</evidence>
<dbReference type="GO" id="GO:0005886">
    <property type="term" value="C:plasma membrane"/>
    <property type="evidence" value="ECO:0007669"/>
    <property type="project" value="UniProtKB-SubCell"/>
</dbReference>
<accession>A0A4V2JDX8</accession>
<dbReference type="GO" id="GO:0015419">
    <property type="term" value="F:ABC-type sulfate transporter activity"/>
    <property type="evidence" value="ECO:0007669"/>
    <property type="project" value="UniProtKB-UniRule"/>
</dbReference>
<dbReference type="FunFam" id="1.10.3720.10:FF:000004">
    <property type="entry name" value="Sulfate transport system permease protein CysT"/>
    <property type="match status" value="1"/>
</dbReference>
<feature type="transmembrane region" description="Helical" evidence="9">
    <location>
        <begin position="313"/>
        <end position="334"/>
    </location>
</feature>
<feature type="transmembrane region" description="Helical" evidence="9">
    <location>
        <begin position="250"/>
        <end position="273"/>
    </location>
</feature>
<evidence type="ECO:0000313" key="11">
    <source>
        <dbReference type="EMBL" id="TBN52499.1"/>
    </source>
</evidence>
<keyword evidence="3 9" id="KW-0813">Transport</keyword>
<evidence type="ECO:0000256" key="4">
    <source>
        <dbReference type="ARBA" id="ARBA00022692"/>
    </source>
</evidence>
<evidence type="ECO:0000256" key="1">
    <source>
        <dbReference type="ARBA" id="ARBA00004651"/>
    </source>
</evidence>
<evidence type="ECO:0000256" key="6">
    <source>
        <dbReference type="ARBA" id="ARBA00023032"/>
    </source>
</evidence>
<dbReference type="PANTHER" id="PTHR30406:SF8">
    <property type="entry name" value="SULFATE TRANSPORT SYSTEM PERMEASE PROTEIN CYST"/>
    <property type="match status" value="1"/>
</dbReference>
<keyword evidence="12" id="KW-1185">Reference proteome</keyword>
<evidence type="ECO:0000256" key="9">
    <source>
        <dbReference type="RuleBase" id="RU366001"/>
    </source>
</evidence>
<evidence type="ECO:0000256" key="7">
    <source>
        <dbReference type="ARBA" id="ARBA00023136"/>
    </source>
</evidence>
<dbReference type="InterPro" id="IPR011865">
    <property type="entry name" value="CysT_permease"/>
</dbReference>
<evidence type="ECO:0000256" key="5">
    <source>
        <dbReference type="ARBA" id="ARBA00022989"/>
    </source>
</evidence>
<evidence type="ECO:0000313" key="12">
    <source>
        <dbReference type="Proteomes" id="UP000291613"/>
    </source>
</evidence>
<feature type="transmembrane region" description="Helical" evidence="9">
    <location>
        <begin position="204"/>
        <end position="224"/>
    </location>
</feature>
<feature type="transmembrane region" description="Helical" evidence="9">
    <location>
        <begin position="175"/>
        <end position="192"/>
    </location>
</feature>
<feature type="transmembrane region" description="Helical" evidence="9">
    <location>
        <begin position="130"/>
        <end position="155"/>
    </location>
</feature>
<comment type="subcellular location">
    <subcellularLocation>
        <location evidence="1">Cell membrane</location>
        <topology evidence="1">Multi-pass membrane protein</topology>
    </subcellularLocation>
</comment>
<evidence type="ECO:0000256" key="8">
    <source>
        <dbReference type="ARBA" id="ARBA00025323"/>
    </source>
</evidence>
<keyword evidence="5 9" id="KW-1133">Transmembrane helix</keyword>
<dbReference type="AlphaFoldDB" id="A0A4V2JDX8"/>
<evidence type="ECO:0000259" key="10">
    <source>
        <dbReference type="PROSITE" id="PS50928"/>
    </source>
</evidence>
<dbReference type="NCBIfam" id="TIGR00969">
    <property type="entry name" value="3a0106s02"/>
    <property type="match status" value="1"/>
</dbReference>
<evidence type="ECO:0000256" key="2">
    <source>
        <dbReference type="ARBA" id="ARBA00011779"/>
    </source>
</evidence>
<keyword evidence="7 9" id="KW-0472">Membrane</keyword>
<dbReference type="SUPFAM" id="SSF161098">
    <property type="entry name" value="MetI-like"/>
    <property type="match status" value="1"/>
</dbReference>
<dbReference type="InterPro" id="IPR005667">
    <property type="entry name" value="Sulph_transpt2"/>
</dbReference>
<reference evidence="11 12" key="1">
    <citation type="submission" date="2019-02" db="EMBL/GenBank/DDBJ databases">
        <title>Hansschlegelia quercus sp. nov., a novel methylotrophic bacterium from buds of oak (Quercus robur L.).</title>
        <authorList>
            <person name="Agafonova N.V."/>
            <person name="Kaparullina E.N."/>
            <person name="Grouzdev D.S."/>
            <person name="Doronina N.V."/>
        </authorList>
    </citation>
    <scope>NUCLEOTIDE SEQUENCE [LARGE SCALE GENOMIC DNA]</scope>
    <source>
        <strain evidence="11 12">Dub</strain>
    </source>
</reference>
<dbReference type="InterPro" id="IPR000515">
    <property type="entry name" value="MetI-like"/>
</dbReference>
<organism evidence="11 12">
    <name type="scientific">Hansschlegelia quercus</name>
    <dbReference type="NCBI Taxonomy" id="2528245"/>
    <lineage>
        <taxon>Bacteria</taxon>
        <taxon>Pseudomonadati</taxon>
        <taxon>Pseudomonadota</taxon>
        <taxon>Alphaproteobacteria</taxon>
        <taxon>Hyphomicrobiales</taxon>
        <taxon>Methylopilaceae</taxon>
        <taxon>Hansschlegelia</taxon>
    </lineage>
</organism>
<dbReference type="Gene3D" id="1.10.3720.10">
    <property type="entry name" value="MetI-like"/>
    <property type="match status" value="1"/>
</dbReference>
<comment type="subunit">
    <text evidence="2">The complex is composed of two ATP-binding proteins (CysA), two transmembrane proteins (CysT and CysW) and a solute-binding protein (CysP).</text>
</comment>
<dbReference type="InterPro" id="IPR035906">
    <property type="entry name" value="MetI-like_sf"/>
</dbReference>
<comment type="similarity">
    <text evidence="9">Belongs to the binding-protein-dependent transport system permease family. CysTW subfamily.</text>
</comment>
<gene>
    <name evidence="11" type="primary">cysT</name>
    <name evidence="11" type="ORF">EYR15_11740</name>
</gene>
<dbReference type="PROSITE" id="PS50928">
    <property type="entry name" value="ABC_TM1"/>
    <property type="match status" value="1"/>
</dbReference>
<protein>
    <recommendedName>
        <fullName evidence="9">Sulfate transport system permease protein CysT</fullName>
    </recommendedName>
</protein>
<dbReference type="EMBL" id="SIUB01000005">
    <property type="protein sequence ID" value="TBN52499.1"/>
    <property type="molecule type" value="Genomic_DNA"/>
</dbReference>
<dbReference type="OrthoDB" id="9804629at2"/>
<sequence>MSFHKIARLYRLLLTVHVAAPHFRVAAERFPLAIGSKFERRSALLSDAEIGRALTDRAYSQHRRPPRKRGRGTTFRKPSAIPGFGAALGFTWLYLAVVILVPLGAVVLWTGSLGPERLWQIASDARVGHALRLSFGLSLAAAAVNAVFGLIVAWALTRYDFPGRRLIDAAVDLPFALPTAVAGIALASIYAPNGWVGSIIPFKVAFTPAGIFVALVFIGLPFIVRTLQPVLADLDREVEEAAATLGASRAWALLKVVLPTLLPALLTGFALAFARAVGEYGSVIFIAGNIPYVSEIAPLLIVMRLEEFDYGSATAVATIMLALSFAILLFVNLVEAWSRKRLGHGR</sequence>
<feature type="domain" description="ABC transmembrane type-1" evidence="10">
    <location>
        <begin position="131"/>
        <end position="331"/>
    </location>
</feature>
<comment type="function">
    <text evidence="9">Part of the ABC transporter complex (TC 3.A.1.6.1) involved in sulfate/thiosulfate import.</text>
</comment>
<dbReference type="Proteomes" id="UP000291613">
    <property type="component" value="Unassembled WGS sequence"/>
</dbReference>